<gene>
    <name evidence="1" type="ORF">RB653_007062</name>
</gene>
<name>A0AAN7TL72_9MYCE</name>
<organism evidence="1 2">
    <name type="scientific">Dictyostelium firmibasis</name>
    <dbReference type="NCBI Taxonomy" id="79012"/>
    <lineage>
        <taxon>Eukaryota</taxon>
        <taxon>Amoebozoa</taxon>
        <taxon>Evosea</taxon>
        <taxon>Eumycetozoa</taxon>
        <taxon>Dictyostelia</taxon>
        <taxon>Dictyosteliales</taxon>
        <taxon>Dictyosteliaceae</taxon>
        <taxon>Dictyostelium</taxon>
    </lineage>
</organism>
<dbReference type="Proteomes" id="UP001344447">
    <property type="component" value="Unassembled WGS sequence"/>
</dbReference>
<protein>
    <submittedName>
        <fullName evidence="1">Uncharacterized protein</fullName>
    </submittedName>
</protein>
<accession>A0AAN7TL72</accession>
<proteinExistence type="predicted"/>
<dbReference type="EMBL" id="JAVFKY010000005">
    <property type="protein sequence ID" value="KAK5575927.1"/>
    <property type="molecule type" value="Genomic_DNA"/>
</dbReference>
<reference evidence="1 2" key="1">
    <citation type="submission" date="2023-11" db="EMBL/GenBank/DDBJ databases">
        <title>Dfirmibasis_genome.</title>
        <authorList>
            <person name="Edelbroek B."/>
            <person name="Kjellin J."/>
            <person name="Jerlstrom-Hultqvist J."/>
            <person name="Soderbom F."/>
        </authorList>
    </citation>
    <scope>NUCLEOTIDE SEQUENCE [LARGE SCALE GENOMIC DNA]</scope>
    <source>
        <strain evidence="1 2">TNS-C-14</strain>
    </source>
</reference>
<comment type="caution">
    <text evidence="1">The sequence shown here is derived from an EMBL/GenBank/DDBJ whole genome shotgun (WGS) entry which is preliminary data.</text>
</comment>
<evidence type="ECO:0000313" key="2">
    <source>
        <dbReference type="Proteomes" id="UP001344447"/>
    </source>
</evidence>
<evidence type="ECO:0000313" key="1">
    <source>
        <dbReference type="EMBL" id="KAK5575927.1"/>
    </source>
</evidence>
<sequence length="111" mass="12676">MAIGTIYSNIKSCNDSCIEYLKQCYICIITIYGICIQEIAQYSSMTITISFLNENINNGDNYNTTSSEMSNDIQNNNRLFPYNNNISINNIENNNNNNNNNNNDHCIINIK</sequence>
<keyword evidence="2" id="KW-1185">Reference proteome</keyword>
<dbReference type="AlphaFoldDB" id="A0AAN7TL72"/>